<name>A0ABZ1C4C7_9BACT</name>
<evidence type="ECO:0000256" key="1">
    <source>
        <dbReference type="SAM" id="SignalP"/>
    </source>
</evidence>
<gene>
    <name evidence="2" type="ORF">K1X11_015460</name>
</gene>
<sequence>MNTRLSSLFALAILLVAPLFGQSAVNVAGASNVAVNGYDTVAFFTESKPVHGSLDYSAEYQGATYYFANAKHQKLFKANPERYAPQCGGYCAYGASLGYILPVDVNTWVIVDDKLYLNLNPDIAKAFGEDLSGNIAKAQAKWPELAKSAR</sequence>
<organism evidence="2 3">
    <name type="scientific">Actomonas aquatica</name>
    <dbReference type="NCBI Taxonomy" id="2866162"/>
    <lineage>
        <taxon>Bacteria</taxon>
        <taxon>Pseudomonadati</taxon>
        <taxon>Verrucomicrobiota</taxon>
        <taxon>Opitutia</taxon>
        <taxon>Opitutales</taxon>
        <taxon>Opitutaceae</taxon>
        <taxon>Actomonas</taxon>
    </lineage>
</organism>
<evidence type="ECO:0000313" key="2">
    <source>
        <dbReference type="EMBL" id="WRQ86212.1"/>
    </source>
</evidence>
<dbReference type="Proteomes" id="UP000738431">
    <property type="component" value="Chromosome"/>
</dbReference>
<evidence type="ECO:0000313" key="3">
    <source>
        <dbReference type="Proteomes" id="UP000738431"/>
    </source>
</evidence>
<feature type="signal peptide" evidence="1">
    <location>
        <begin position="1"/>
        <end position="21"/>
    </location>
</feature>
<accession>A0ABZ1C4C7</accession>
<protein>
    <submittedName>
        <fullName evidence="2">YHS domain-containing (Seleno)protein</fullName>
    </submittedName>
</protein>
<dbReference type="RefSeq" id="WP_221031140.1">
    <property type="nucleotide sequence ID" value="NZ_CP139781.1"/>
</dbReference>
<dbReference type="EMBL" id="CP139781">
    <property type="protein sequence ID" value="WRQ86212.1"/>
    <property type="molecule type" value="Genomic_DNA"/>
</dbReference>
<keyword evidence="3" id="KW-1185">Reference proteome</keyword>
<reference evidence="2 3" key="1">
    <citation type="submission" date="2023-12" db="EMBL/GenBank/DDBJ databases">
        <title>Description of an unclassified Opitutus bacterium of Verrucomicrobiota.</title>
        <authorList>
            <person name="Zhang D.-F."/>
        </authorList>
    </citation>
    <scope>NUCLEOTIDE SEQUENCE [LARGE SCALE GENOMIC DNA]</scope>
    <source>
        <strain evidence="2 3">WL0086</strain>
    </source>
</reference>
<dbReference type="NCBIfam" id="NF041384">
    <property type="entry name" value="YHS_seleno_dom"/>
    <property type="match status" value="1"/>
</dbReference>
<keyword evidence="1" id="KW-0732">Signal</keyword>
<proteinExistence type="predicted"/>
<feature type="chain" id="PRO_5046212957" evidence="1">
    <location>
        <begin position="22"/>
        <end position="150"/>
    </location>
</feature>